<dbReference type="EMBL" id="SRLO01001508">
    <property type="protein sequence ID" value="TNN37276.1"/>
    <property type="molecule type" value="Genomic_DNA"/>
</dbReference>
<evidence type="ECO:0000313" key="2">
    <source>
        <dbReference type="EMBL" id="TNN37276.1"/>
    </source>
</evidence>
<organism evidence="2 3">
    <name type="scientific">Liparis tanakae</name>
    <name type="common">Tanaka's snailfish</name>
    <dbReference type="NCBI Taxonomy" id="230148"/>
    <lineage>
        <taxon>Eukaryota</taxon>
        <taxon>Metazoa</taxon>
        <taxon>Chordata</taxon>
        <taxon>Craniata</taxon>
        <taxon>Vertebrata</taxon>
        <taxon>Euteleostomi</taxon>
        <taxon>Actinopterygii</taxon>
        <taxon>Neopterygii</taxon>
        <taxon>Teleostei</taxon>
        <taxon>Neoteleostei</taxon>
        <taxon>Acanthomorphata</taxon>
        <taxon>Eupercaria</taxon>
        <taxon>Perciformes</taxon>
        <taxon>Cottioidei</taxon>
        <taxon>Cottales</taxon>
        <taxon>Liparidae</taxon>
        <taxon>Liparis</taxon>
    </lineage>
</organism>
<protein>
    <submittedName>
        <fullName evidence="2">Uncharacterized protein</fullName>
    </submittedName>
</protein>
<dbReference type="AlphaFoldDB" id="A0A4Z2F7R6"/>
<evidence type="ECO:0000256" key="1">
    <source>
        <dbReference type="SAM" id="MobiDB-lite"/>
    </source>
</evidence>
<feature type="compositionally biased region" description="Basic and acidic residues" evidence="1">
    <location>
        <begin position="169"/>
        <end position="195"/>
    </location>
</feature>
<sequence>MVSLEYVREFVNERLTAAAEDIFGVFVKTIVEYQEEIDRQRRLLDIVWKPAIKLHRIEFPEQYVCKEENEDEVLCEQQPWFQERSSSLDQEDPEPPQIKEEQEELCTSQEEEQLELKQETETFMLTPTCEDTNHSEDGTLMLCTDETQMVVQETPLGYISIESAAVPEPNKDHDAQNQDQKGGKHGDSESTENAEPKLMKVHDTKSNTDCQLLSHNCHSESEAASDHQFLSYISHGANSHDQTGSTMNAELKNNLNFCIIYN</sequence>
<keyword evidence="3" id="KW-1185">Reference proteome</keyword>
<comment type="caution">
    <text evidence="2">The sequence shown here is derived from an EMBL/GenBank/DDBJ whole genome shotgun (WGS) entry which is preliminary data.</text>
</comment>
<proteinExistence type="predicted"/>
<reference evidence="2 3" key="1">
    <citation type="submission" date="2019-03" db="EMBL/GenBank/DDBJ databases">
        <title>First draft genome of Liparis tanakae, snailfish: a comprehensive survey of snailfish specific genes.</title>
        <authorList>
            <person name="Kim W."/>
            <person name="Song I."/>
            <person name="Jeong J.-H."/>
            <person name="Kim D."/>
            <person name="Kim S."/>
            <person name="Ryu S."/>
            <person name="Song J.Y."/>
            <person name="Lee S.K."/>
        </authorList>
    </citation>
    <scope>NUCLEOTIDE SEQUENCE [LARGE SCALE GENOMIC DNA]</scope>
    <source>
        <tissue evidence="2">Muscle</tissue>
    </source>
</reference>
<feature type="region of interest" description="Disordered" evidence="1">
    <location>
        <begin position="166"/>
        <end position="195"/>
    </location>
</feature>
<gene>
    <name evidence="2" type="ORF">EYF80_052557</name>
</gene>
<feature type="region of interest" description="Disordered" evidence="1">
    <location>
        <begin position="83"/>
        <end position="113"/>
    </location>
</feature>
<dbReference type="OrthoDB" id="8939517at2759"/>
<evidence type="ECO:0000313" key="3">
    <source>
        <dbReference type="Proteomes" id="UP000314294"/>
    </source>
</evidence>
<feature type="compositionally biased region" description="Acidic residues" evidence="1">
    <location>
        <begin position="101"/>
        <end position="113"/>
    </location>
</feature>
<name>A0A4Z2F7R6_9TELE</name>
<dbReference type="Proteomes" id="UP000314294">
    <property type="component" value="Unassembled WGS sequence"/>
</dbReference>
<accession>A0A4Z2F7R6</accession>